<dbReference type="EMBL" id="MZ420154">
    <property type="protein sequence ID" value="QYA18803.1"/>
    <property type="molecule type" value="Genomic_DNA"/>
</dbReference>
<name>A0A8F8PKA3_9VIRU</name>
<protein>
    <submittedName>
        <fullName evidence="1">Uncharacterized protein</fullName>
    </submittedName>
</protein>
<reference evidence="1" key="1">
    <citation type="submission" date="2021-06" db="EMBL/GenBank/DDBJ databases">
        <authorList>
            <person name="Rolland C."/>
        </authorList>
    </citation>
    <scope>NUCLEOTIDE SEQUENCE</scope>
    <source>
        <strain evidence="1">347.936635</strain>
    </source>
</reference>
<accession>A0A8F8PKA3</accession>
<gene>
    <name evidence="1" type="ORF">KOM_12_535</name>
</gene>
<proteinExistence type="predicted"/>
<organism evidence="1">
    <name type="scientific">Clandestinovirus</name>
    <dbReference type="NCBI Taxonomy" id="2831644"/>
    <lineage>
        <taxon>Viruses</taxon>
    </lineage>
</organism>
<evidence type="ECO:0000313" key="1">
    <source>
        <dbReference type="EMBL" id="QYA18803.1"/>
    </source>
</evidence>
<sequence length="87" mass="10303">MSSESDYYDDNSDSYSEDLDYEMLEDLVLDKLDRDPTLKRLWEDVDKYIDMTGPNANERTSEAMHKVSLHLKQLNREAEQRHYASLL</sequence>